<evidence type="ECO:0000313" key="6">
    <source>
        <dbReference type="Proteomes" id="UP001140949"/>
    </source>
</evidence>
<sequence>MQIIDTVPCKVTGKCGSVTVRMVLTLRGAGIVTTRVPKKVLQFVRIEDVFTSSRGSTKTLGNFVKEGQGRQDQKLAVARHKSRRAGLNSL</sequence>
<feature type="domain" description="Small ribosomal subunit protein uS5 C-terminal" evidence="4">
    <location>
        <begin position="13"/>
        <end position="65"/>
    </location>
</feature>
<name>A0AAX6DLK6_IRIPA</name>
<evidence type="ECO:0000313" key="5">
    <source>
        <dbReference type="EMBL" id="KAJ6792653.1"/>
    </source>
</evidence>
<reference evidence="5" key="1">
    <citation type="journal article" date="2023" name="GigaByte">
        <title>Genome assembly of the bearded iris, Iris pallida Lam.</title>
        <authorList>
            <person name="Bruccoleri R.E."/>
            <person name="Oakeley E.J."/>
            <person name="Faust A.M.E."/>
            <person name="Altorfer M."/>
            <person name="Dessus-Babus S."/>
            <person name="Burckhardt D."/>
            <person name="Oertli M."/>
            <person name="Naumann U."/>
            <person name="Petersen F."/>
            <person name="Wong J."/>
        </authorList>
    </citation>
    <scope>NUCLEOTIDE SEQUENCE</scope>
    <source>
        <strain evidence="5">GSM-AAB239-AS_SAM_17_03QT</strain>
    </source>
</reference>
<dbReference type="GO" id="GO:1990904">
    <property type="term" value="C:ribonucleoprotein complex"/>
    <property type="evidence" value="ECO:0007669"/>
    <property type="project" value="UniProtKB-KW"/>
</dbReference>
<comment type="similarity">
    <text evidence="1">Belongs to the universal ribosomal protein uS5 family.</text>
</comment>
<comment type="caution">
    <text evidence="5">The sequence shown here is derived from an EMBL/GenBank/DDBJ whole genome shotgun (WGS) entry which is preliminary data.</text>
</comment>
<dbReference type="FunFam" id="3.30.230.10:FF:000004">
    <property type="entry name" value="40S ribosomal protein S2"/>
    <property type="match status" value="1"/>
</dbReference>
<gene>
    <name evidence="5" type="ORF">M6B38_238720</name>
</gene>
<accession>A0AAX6DLK6</accession>
<dbReference type="GO" id="GO:0005840">
    <property type="term" value="C:ribosome"/>
    <property type="evidence" value="ECO:0007669"/>
    <property type="project" value="UniProtKB-KW"/>
</dbReference>
<keyword evidence="6" id="KW-1185">Reference proteome</keyword>
<reference evidence="5" key="2">
    <citation type="submission" date="2023-04" db="EMBL/GenBank/DDBJ databases">
        <authorList>
            <person name="Bruccoleri R.E."/>
            <person name="Oakeley E.J."/>
            <person name="Faust A.-M."/>
            <person name="Dessus-Babus S."/>
            <person name="Altorfer M."/>
            <person name="Burckhardt D."/>
            <person name="Oertli M."/>
            <person name="Naumann U."/>
            <person name="Petersen F."/>
            <person name="Wong J."/>
        </authorList>
    </citation>
    <scope>NUCLEOTIDE SEQUENCE</scope>
    <source>
        <strain evidence="5">GSM-AAB239-AS_SAM_17_03QT</strain>
        <tissue evidence="5">Leaf</tissue>
    </source>
</reference>
<evidence type="ECO:0000259" key="4">
    <source>
        <dbReference type="Pfam" id="PF03719"/>
    </source>
</evidence>
<keyword evidence="3" id="KW-0687">Ribonucleoprotein</keyword>
<evidence type="ECO:0000256" key="3">
    <source>
        <dbReference type="ARBA" id="ARBA00023274"/>
    </source>
</evidence>
<dbReference type="GO" id="GO:0006412">
    <property type="term" value="P:translation"/>
    <property type="evidence" value="ECO:0007669"/>
    <property type="project" value="InterPro"/>
</dbReference>
<dbReference type="SUPFAM" id="SSF54211">
    <property type="entry name" value="Ribosomal protein S5 domain 2-like"/>
    <property type="match status" value="1"/>
</dbReference>
<protein>
    <submittedName>
        <fullName evidence="5">40S ribosomal protein S2-3</fullName>
    </submittedName>
</protein>
<dbReference type="EMBL" id="JANAVB010043419">
    <property type="protein sequence ID" value="KAJ6792653.1"/>
    <property type="molecule type" value="Genomic_DNA"/>
</dbReference>
<dbReference type="Gene3D" id="3.30.230.10">
    <property type="match status" value="1"/>
</dbReference>
<dbReference type="AlphaFoldDB" id="A0AAX6DLK6"/>
<dbReference type="InterPro" id="IPR014721">
    <property type="entry name" value="Ribsml_uS5_D2-typ_fold_subgr"/>
</dbReference>
<dbReference type="Pfam" id="PF03719">
    <property type="entry name" value="Ribosomal_S5_C"/>
    <property type="match status" value="1"/>
</dbReference>
<evidence type="ECO:0000256" key="2">
    <source>
        <dbReference type="ARBA" id="ARBA00022980"/>
    </source>
</evidence>
<organism evidence="5 6">
    <name type="scientific">Iris pallida</name>
    <name type="common">Sweet iris</name>
    <dbReference type="NCBI Taxonomy" id="29817"/>
    <lineage>
        <taxon>Eukaryota</taxon>
        <taxon>Viridiplantae</taxon>
        <taxon>Streptophyta</taxon>
        <taxon>Embryophyta</taxon>
        <taxon>Tracheophyta</taxon>
        <taxon>Spermatophyta</taxon>
        <taxon>Magnoliopsida</taxon>
        <taxon>Liliopsida</taxon>
        <taxon>Asparagales</taxon>
        <taxon>Iridaceae</taxon>
        <taxon>Iridoideae</taxon>
        <taxon>Irideae</taxon>
        <taxon>Iris</taxon>
    </lineage>
</organism>
<dbReference type="InterPro" id="IPR020568">
    <property type="entry name" value="Ribosomal_Su5_D2-typ_SF"/>
</dbReference>
<dbReference type="GO" id="GO:0003735">
    <property type="term" value="F:structural constituent of ribosome"/>
    <property type="evidence" value="ECO:0007669"/>
    <property type="project" value="InterPro"/>
</dbReference>
<dbReference type="Proteomes" id="UP001140949">
    <property type="component" value="Unassembled WGS sequence"/>
</dbReference>
<evidence type="ECO:0000256" key="1">
    <source>
        <dbReference type="ARBA" id="ARBA00008945"/>
    </source>
</evidence>
<keyword evidence="2 5" id="KW-0689">Ribosomal protein</keyword>
<dbReference type="InterPro" id="IPR005324">
    <property type="entry name" value="Ribosomal_uS5_C"/>
</dbReference>
<proteinExistence type="inferred from homology"/>